<evidence type="ECO:0000256" key="1">
    <source>
        <dbReference type="SAM" id="Phobius"/>
    </source>
</evidence>
<keyword evidence="1" id="KW-1133">Transmembrane helix</keyword>
<feature type="transmembrane region" description="Helical" evidence="1">
    <location>
        <begin position="34"/>
        <end position="53"/>
    </location>
</feature>
<dbReference type="RefSeq" id="WP_269817945.1">
    <property type="nucleotide sequence ID" value="NZ_CP114976.1"/>
</dbReference>
<dbReference type="AlphaFoldDB" id="A0AAF0AKQ4"/>
<dbReference type="PIRSF" id="PIRSF029693">
    <property type="entry name" value="UCP029693"/>
    <property type="match status" value="1"/>
</dbReference>
<accession>A0AAF0AKQ4</accession>
<evidence type="ECO:0000313" key="3">
    <source>
        <dbReference type="Proteomes" id="UP001212189"/>
    </source>
</evidence>
<gene>
    <name evidence="2" type="ORF">O6P33_11660</name>
</gene>
<sequence length="359" mass="40356">MLNWKKRSRDARDQVNDSVDDVKSYFGGIWFSRTILTVLAVYLLVTIVIGWYWSQEPEFFSVEEYAQQTAEKTQQPLVTGYTTVVTLKEVASTLLDKPGGYLSNDIAPPGIWLDNMPSWEYGVLVQVRDLSRALRKDFARSQSQSSEDADLAKAEPRFNFDNKSWMLPATEDEYRSAIKSLDRYLARLSDPDLTNTQFYARADNLNNWLGDVATRLGSLSQRLSASVGKAPLNMENITELSVSVDGSSPAQANIEEVVKTPWLQIDNVFYEARGQAWALSHFLRAIEIDFADVIAKKNATVSVRQIIRELEAAQEPLWSIMVLNGDGYGVLANHSLVMANYISRANAAIIELRQLLTQG</sequence>
<organism evidence="2 3">
    <name type="scientific">Denitrificimonas caeni</name>
    <dbReference type="NCBI Taxonomy" id="521720"/>
    <lineage>
        <taxon>Bacteria</taxon>
        <taxon>Pseudomonadati</taxon>
        <taxon>Pseudomonadota</taxon>
        <taxon>Gammaproteobacteria</taxon>
        <taxon>Pseudomonadales</taxon>
        <taxon>Pseudomonadaceae</taxon>
        <taxon>Denitrificimonas</taxon>
    </lineage>
</organism>
<keyword evidence="1" id="KW-0812">Transmembrane</keyword>
<reference evidence="2 3" key="1">
    <citation type="submission" date="2022-12" db="EMBL/GenBank/DDBJ databases">
        <title>Coexistence and Characterization of a Novel Tigecycline Resistance gene tet(X) variant and blaNDM-1 in a Pseudomonas caeni Isolate of Chicken Origin.</title>
        <authorList>
            <person name="Lu X."/>
            <person name="Zhang L."/>
            <person name="Li R."/>
            <person name="Wang Z."/>
        </authorList>
    </citation>
    <scope>NUCLEOTIDE SEQUENCE [LARGE SCALE GENOMIC DNA]</scope>
    <source>
        <strain evidence="2 3">CE14</strain>
    </source>
</reference>
<dbReference type="Pfam" id="PF10095">
    <property type="entry name" value="DUF2333"/>
    <property type="match status" value="1"/>
</dbReference>
<keyword evidence="1" id="KW-0472">Membrane</keyword>
<evidence type="ECO:0000313" key="2">
    <source>
        <dbReference type="EMBL" id="WBE25002.1"/>
    </source>
</evidence>
<dbReference type="Proteomes" id="UP001212189">
    <property type="component" value="Chromosome"/>
</dbReference>
<keyword evidence="3" id="KW-1185">Reference proteome</keyword>
<dbReference type="KEGG" id="dce:O6P33_11660"/>
<name>A0AAF0AKQ4_9GAMM</name>
<proteinExistence type="predicted"/>
<dbReference type="EMBL" id="CP114976">
    <property type="protein sequence ID" value="WBE25002.1"/>
    <property type="molecule type" value="Genomic_DNA"/>
</dbReference>
<dbReference type="InterPro" id="IPR016936">
    <property type="entry name" value="UCP029693"/>
</dbReference>
<protein>
    <submittedName>
        <fullName evidence="2">DUF2333 family protein</fullName>
    </submittedName>
</protein>